<dbReference type="AlphaFoldDB" id="A0A8S4QP18"/>
<accession>A0A8S4QP18</accession>
<organism evidence="1 2">
    <name type="scientific">Pararge aegeria aegeria</name>
    <dbReference type="NCBI Taxonomy" id="348720"/>
    <lineage>
        <taxon>Eukaryota</taxon>
        <taxon>Metazoa</taxon>
        <taxon>Ecdysozoa</taxon>
        <taxon>Arthropoda</taxon>
        <taxon>Hexapoda</taxon>
        <taxon>Insecta</taxon>
        <taxon>Pterygota</taxon>
        <taxon>Neoptera</taxon>
        <taxon>Endopterygota</taxon>
        <taxon>Lepidoptera</taxon>
        <taxon>Glossata</taxon>
        <taxon>Ditrysia</taxon>
        <taxon>Papilionoidea</taxon>
        <taxon>Nymphalidae</taxon>
        <taxon>Satyrinae</taxon>
        <taxon>Satyrini</taxon>
        <taxon>Parargina</taxon>
        <taxon>Pararge</taxon>
    </lineage>
</organism>
<name>A0A8S4QP18_9NEOP</name>
<evidence type="ECO:0000313" key="2">
    <source>
        <dbReference type="Proteomes" id="UP000838756"/>
    </source>
</evidence>
<dbReference type="Proteomes" id="UP000838756">
    <property type="component" value="Unassembled WGS sequence"/>
</dbReference>
<gene>
    <name evidence="1" type="primary">jg22269</name>
    <name evidence="1" type="ORF">PAEG_LOCUS3641</name>
</gene>
<proteinExistence type="predicted"/>
<keyword evidence="2" id="KW-1185">Reference proteome</keyword>
<protein>
    <submittedName>
        <fullName evidence="1">Jg22269 protein</fullName>
    </submittedName>
</protein>
<evidence type="ECO:0000313" key="1">
    <source>
        <dbReference type="EMBL" id="CAH2215507.1"/>
    </source>
</evidence>
<comment type="caution">
    <text evidence="1">The sequence shown here is derived from an EMBL/GenBank/DDBJ whole genome shotgun (WGS) entry which is preliminary data.</text>
</comment>
<sequence length="69" mass="7429">MSRMVAVIMECRVSQQDSSGAKSDRDSRLSTLGDRLAHQRLMAAHTPSTMSPMIHGSTCHAVAVEPGSF</sequence>
<reference evidence="1" key="1">
    <citation type="submission" date="2022-03" db="EMBL/GenBank/DDBJ databases">
        <authorList>
            <person name="Lindestad O."/>
        </authorList>
    </citation>
    <scope>NUCLEOTIDE SEQUENCE</scope>
</reference>
<dbReference type="EMBL" id="CAKXAJ010011838">
    <property type="protein sequence ID" value="CAH2215507.1"/>
    <property type="molecule type" value="Genomic_DNA"/>
</dbReference>